<reference evidence="2" key="3">
    <citation type="submission" date="2025-09" db="UniProtKB">
        <authorList>
            <consortium name="Ensembl"/>
        </authorList>
    </citation>
    <scope>IDENTIFICATION</scope>
</reference>
<reference evidence="2" key="2">
    <citation type="submission" date="2025-08" db="UniProtKB">
        <authorList>
            <consortium name="Ensembl"/>
        </authorList>
    </citation>
    <scope>IDENTIFICATION</scope>
</reference>
<feature type="region of interest" description="Disordered" evidence="1">
    <location>
        <begin position="1"/>
        <end position="24"/>
    </location>
</feature>
<dbReference type="AlphaFoldDB" id="H2ZJR5"/>
<feature type="compositionally biased region" description="Basic and acidic residues" evidence="1">
    <location>
        <begin position="77"/>
        <end position="86"/>
    </location>
</feature>
<reference evidence="3" key="1">
    <citation type="submission" date="2003-08" db="EMBL/GenBank/DDBJ databases">
        <authorList>
            <person name="Birren B."/>
            <person name="Nusbaum C."/>
            <person name="Abebe A."/>
            <person name="Abouelleil A."/>
            <person name="Adekoya E."/>
            <person name="Ait-zahra M."/>
            <person name="Allen N."/>
            <person name="Allen T."/>
            <person name="An P."/>
            <person name="Anderson M."/>
            <person name="Anderson S."/>
            <person name="Arachchi H."/>
            <person name="Armbruster J."/>
            <person name="Bachantsang P."/>
            <person name="Baldwin J."/>
            <person name="Barry A."/>
            <person name="Bayul T."/>
            <person name="Blitshsteyn B."/>
            <person name="Bloom T."/>
            <person name="Blye J."/>
            <person name="Boguslavskiy L."/>
            <person name="Borowsky M."/>
            <person name="Boukhgalter B."/>
            <person name="Brunache A."/>
            <person name="Butler J."/>
            <person name="Calixte N."/>
            <person name="Calvo S."/>
            <person name="Camarata J."/>
            <person name="Campo K."/>
            <person name="Chang J."/>
            <person name="Cheshatsang Y."/>
            <person name="Citroen M."/>
            <person name="Collymore A."/>
            <person name="Considine T."/>
            <person name="Cook A."/>
            <person name="Cooke P."/>
            <person name="Corum B."/>
            <person name="Cuomo C."/>
            <person name="David R."/>
            <person name="Dawoe T."/>
            <person name="Degray S."/>
            <person name="Dodge S."/>
            <person name="Dooley K."/>
            <person name="Dorje P."/>
            <person name="Dorjee K."/>
            <person name="Dorris L."/>
            <person name="Duffey N."/>
            <person name="Dupes A."/>
            <person name="Elkins T."/>
            <person name="Engels R."/>
            <person name="Erickson J."/>
            <person name="Farina A."/>
            <person name="Faro S."/>
            <person name="Ferreira P."/>
            <person name="Fischer H."/>
            <person name="Fitzgerald M."/>
            <person name="Foley K."/>
            <person name="Gage D."/>
            <person name="Galagan J."/>
            <person name="Gearin G."/>
            <person name="Gnerre S."/>
            <person name="Gnirke A."/>
            <person name="Goyette A."/>
            <person name="Graham J."/>
            <person name="Grandbois E."/>
            <person name="Gyaltsen K."/>
            <person name="Hafez N."/>
            <person name="Hagopian D."/>
            <person name="Hagos B."/>
            <person name="Hall J."/>
            <person name="Hatcher B."/>
            <person name="Heller A."/>
            <person name="Higgins H."/>
            <person name="Honan T."/>
            <person name="Horn A."/>
            <person name="Houde N."/>
            <person name="Hughes L."/>
            <person name="Hulme W."/>
            <person name="Husby E."/>
            <person name="Iliev I."/>
            <person name="Jaffe D."/>
            <person name="Jones C."/>
            <person name="Kamal M."/>
            <person name="Kamat A."/>
            <person name="Kamvysselis M."/>
            <person name="Karlsson E."/>
            <person name="Kells C."/>
            <person name="Kieu A."/>
            <person name="Kisner P."/>
            <person name="Kodira C."/>
            <person name="Kulbokas E."/>
            <person name="Labutti K."/>
            <person name="Lama D."/>
            <person name="Landers T."/>
            <person name="Leger J."/>
            <person name="Levine S."/>
            <person name="Lewis D."/>
            <person name="Lewis T."/>
            <person name="Lindblad-toh K."/>
            <person name="Liu X."/>
            <person name="Lokyitsang T."/>
            <person name="Lokyitsang Y."/>
            <person name="Lucien O."/>
            <person name="Lui A."/>
            <person name="Ma L.J."/>
            <person name="Mabbitt R."/>
            <person name="Macdonald J."/>
            <person name="Maclean C."/>
            <person name="Major J."/>
            <person name="Manning J."/>
            <person name="Marabella R."/>
            <person name="Maru K."/>
            <person name="Matthews C."/>
            <person name="Mauceli E."/>
            <person name="Mccarthy M."/>
            <person name="Mcdonough S."/>
            <person name="Mcghee T."/>
            <person name="Meldrim J."/>
            <person name="Meneus L."/>
            <person name="Mesirov J."/>
            <person name="Mihalev A."/>
            <person name="Mihova T."/>
            <person name="Mikkelsen T."/>
            <person name="Mlenga V."/>
            <person name="Moru K."/>
            <person name="Mozes J."/>
            <person name="Mulrain L."/>
            <person name="Munson G."/>
            <person name="Naylor J."/>
            <person name="Newes C."/>
            <person name="Nguyen C."/>
            <person name="Nguyen N."/>
            <person name="Nguyen T."/>
            <person name="Nicol R."/>
            <person name="Nielsen C."/>
            <person name="Nizzari M."/>
            <person name="Norbu C."/>
            <person name="Norbu N."/>
            <person name="O'donnell P."/>
            <person name="Okoawo O."/>
            <person name="O'leary S."/>
            <person name="Omotosho B."/>
            <person name="O'neill K."/>
            <person name="Osman S."/>
            <person name="Parker S."/>
            <person name="Perrin D."/>
            <person name="Phunkhang P."/>
            <person name="Piqani B."/>
            <person name="Purcell S."/>
            <person name="Rachupka T."/>
            <person name="Ramasamy U."/>
            <person name="Rameau R."/>
            <person name="Ray V."/>
            <person name="Raymond C."/>
            <person name="Retta R."/>
            <person name="Richardson S."/>
            <person name="Rise C."/>
            <person name="Rodriguez J."/>
            <person name="Rogers J."/>
            <person name="Rogov P."/>
            <person name="Rutman M."/>
            <person name="Schupbach R."/>
            <person name="Seaman C."/>
            <person name="Settipalli S."/>
            <person name="Sharpe T."/>
            <person name="Sheridan J."/>
            <person name="Sherpa N."/>
            <person name="Shi J."/>
            <person name="Smirnov S."/>
            <person name="Smith C."/>
            <person name="Sougnez C."/>
            <person name="Spencer B."/>
            <person name="Stalker J."/>
            <person name="Stange-thomann N."/>
            <person name="Stavropoulos S."/>
            <person name="Stetson K."/>
            <person name="Stone C."/>
            <person name="Stone S."/>
            <person name="Stubbs M."/>
            <person name="Talamas J."/>
            <person name="Tchuinga P."/>
            <person name="Tenzing P."/>
            <person name="Tesfaye S."/>
            <person name="Theodore J."/>
            <person name="Thoulutsang Y."/>
            <person name="Topham K."/>
            <person name="Towey S."/>
            <person name="Tsamla T."/>
            <person name="Tsomo N."/>
            <person name="Vallee D."/>
            <person name="Vassiliev H."/>
            <person name="Venkataraman V."/>
            <person name="Vinson J."/>
            <person name="Vo A."/>
            <person name="Wade C."/>
            <person name="Wang S."/>
            <person name="Wangchuk T."/>
            <person name="Wangdi T."/>
            <person name="Whittaker C."/>
            <person name="Wilkinson J."/>
            <person name="Wu Y."/>
            <person name="Wyman D."/>
            <person name="Yadav S."/>
            <person name="Yang S."/>
            <person name="Yang X."/>
            <person name="Yeager S."/>
            <person name="Yee E."/>
            <person name="Young G."/>
            <person name="Zainoun J."/>
            <person name="Zembeck L."/>
            <person name="Zimmer A."/>
            <person name="Zody M."/>
            <person name="Lander E."/>
        </authorList>
    </citation>
    <scope>NUCLEOTIDE SEQUENCE [LARGE SCALE GENOMIC DNA]</scope>
</reference>
<evidence type="ECO:0000313" key="3">
    <source>
        <dbReference type="Proteomes" id="UP000007875"/>
    </source>
</evidence>
<accession>H2ZJR5</accession>
<organism evidence="2 3">
    <name type="scientific">Ciona savignyi</name>
    <name type="common">Pacific transparent sea squirt</name>
    <dbReference type="NCBI Taxonomy" id="51511"/>
    <lineage>
        <taxon>Eukaryota</taxon>
        <taxon>Metazoa</taxon>
        <taxon>Chordata</taxon>
        <taxon>Tunicata</taxon>
        <taxon>Ascidiacea</taxon>
        <taxon>Phlebobranchia</taxon>
        <taxon>Cionidae</taxon>
        <taxon>Ciona</taxon>
    </lineage>
</organism>
<dbReference type="Ensembl" id="ENSCSAVT00000018025.1">
    <property type="protein sequence ID" value="ENSCSAVP00000017831.1"/>
    <property type="gene ID" value="ENSCSAVG00000010493.1"/>
</dbReference>
<feature type="compositionally biased region" description="Polar residues" evidence="1">
    <location>
        <begin position="56"/>
        <end position="70"/>
    </location>
</feature>
<sequence length="260" mass="28742">MSVTNPRKRLLQDSVNENVSIEPSTKRNAIMSSYSSSKRLKAQNLLNKRKFENENVTKSNETFERTSSVLSPPAKRLQVEERDNNKANEPSESAFPNKTKKTSSTESAKSFSFKKGKTARLKRHSTFRSVERRPVLNQTQIMKFDDISADRTNGNLYDQVLLELPEPDIKETPKSTSQPAISSTTVLTTASAISTPTNQKKPLKKSSSLEMSSKAPTLNFLPQNSQKVVTTSAIPTTNVTTLLQSTAKIASSTAVTTQSK</sequence>
<feature type="compositionally biased region" description="Low complexity" evidence="1">
    <location>
        <begin position="205"/>
        <end position="214"/>
    </location>
</feature>
<feature type="region of interest" description="Disordered" evidence="1">
    <location>
        <begin position="191"/>
        <end position="218"/>
    </location>
</feature>
<proteinExistence type="predicted"/>
<keyword evidence="3" id="KW-1185">Reference proteome</keyword>
<feature type="compositionally biased region" description="Low complexity" evidence="1">
    <location>
        <begin position="102"/>
        <end position="111"/>
    </location>
</feature>
<evidence type="ECO:0000313" key="2">
    <source>
        <dbReference type="Ensembl" id="ENSCSAVP00000017831.1"/>
    </source>
</evidence>
<evidence type="ECO:0000256" key="1">
    <source>
        <dbReference type="SAM" id="MobiDB-lite"/>
    </source>
</evidence>
<feature type="region of interest" description="Disordered" evidence="1">
    <location>
        <begin position="51"/>
        <end position="117"/>
    </location>
</feature>
<dbReference type="HOGENOM" id="CLU_1071702_0_0_1"/>
<dbReference type="Proteomes" id="UP000007875">
    <property type="component" value="Unassembled WGS sequence"/>
</dbReference>
<feature type="compositionally biased region" description="Polar residues" evidence="1">
    <location>
        <begin position="87"/>
        <end position="96"/>
    </location>
</feature>
<dbReference type="InParanoid" id="H2ZJR5"/>
<protein>
    <submittedName>
        <fullName evidence="2">Uncharacterized protein</fullName>
    </submittedName>
</protein>
<feature type="compositionally biased region" description="Polar residues" evidence="1">
    <location>
        <begin position="13"/>
        <end position="24"/>
    </location>
</feature>
<name>H2ZJR5_CIOSA</name>